<keyword evidence="3" id="KW-1185">Reference proteome</keyword>
<dbReference type="Proteomes" id="UP000245207">
    <property type="component" value="Unassembled WGS sequence"/>
</dbReference>
<sequence length="192" mass="22965">MSNSERLKEEELHELEDRKMFLMTSPPQFRGNMDPIEVFDWIMEMENAFDICKCSDDRKVLYASFMLRGNALYWWNMIKESRGKETLMSMSWDQFKELVNKNYILESQIRSLQEESEYLQQGAESVQEYTVKFNKYLRFGTINTDTENRKIKRFIRGLDCRIRGRVEKANPKTFEEVVQQAEVAKKALNSFY</sequence>
<evidence type="ECO:0000259" key="1">
    <source>
        <dbReference type="Pfam" id="PF03732"/>
    </source>
</evidence>
<dbReference type="InterPro" id="IPR005162">
    <property type="entry name" value="Retrotrans_gag_dom"/>
</dbReference>
<feature type="domain" description="Retrotransposon gag" evidence="1">
    <location>
        <begin position="62"/>
        <end position="159"/>
    </location>
</feature>
<protein>
    <recommendedName>
        <fullName evidence="1">Retrotransposon gag domain-containing protein</fullName>
    </recommendedName>
</protein>
<dbReference type="Pfam" id="PF03732">
    <property type="entry name" value="Retrotrans_gag"/>
    <property type="match status" value="1"/>
</dbReference>
<accession>A0A2U1N194</accession>
<dbReference type="PANTHER" id="PTHR33223:SF11">
    <property type="entry name" value="ELEMENT PROTEIN, PUTATIVE-RELATED"/>
    <property type="match status" value="1"/>
</dbReference>
<organism evidence="2 3">
    <name type="scientific">Artemisia annua</name>
    <name type="common">Sweet wormwood</name>
    <dbReference type="NCBI Taxonomy" id="35608"/>
    <lineage>
        <taxon>Eukaryota</taxon>
        <taxon>Viridiplantae</taxon>
        <taxon>Streptophyta</taxon>
        <taxon>Embryophyta</taxon>
        <taxon>Tracheophyta</taxon>
        <taxon>Spermatophyta</taxon>
        <taxon>Magnoliopsida</taxon>
        <taxon>eudicotyledons</taxon>
        <taxon>Gunneridae</taxon>
        <taxon>Pentapetalae</taxon>
        <taxon>asterids</taxon>
        <taxon>campanulids</taxon>
        <taxon>Asterales</taxon>
        <taxon>Asteraceae</taxon>
        <taxon>Asteroideae</taxon>
        <taxon>Anthemideae</taxon>
        <taxon>Artemisiinae</taxon>
        <taxon>Artemisia</taxon>
    </lineage>
</organism>
<evidence type="ECO:0000313" key="3">
    <source>
        <dbReference type="Proteomes" id="UP000245207"/>
    </source>
</evidence>
<dbReference type="AlphaFoldDB" id="A0A2U1N194"/>
<dbReference type="PANTHER" id="PTHR33223">
    <property type="entry name" value="CCHC-TYPE DOMAIN-CONTAINING PROTEIN"/>
    <property type="match status" value="1"/>
</dbReference>
<proteinExistence type="predicted"/>
<evidence type="ECO:0000313" key="2">
    <source>
        <dbReference type="EMBL" id="PWA67291.1"/>
    </source>
</evidence>
<name>A0A2U1N194_ARTAN</name>
<gene>
    <name evidence="2" type="ORF">CTI12_AA316590</name>
</gene>
<dbReference type="EMBL" id="PKPP01003859">
    <property type="protein sequence ID" value="PWA67291.1"/>
    <property type="molecule type" value="Genomic_DNA"/>
</dbReference>
<dbReference type="OrthoDB" id="2272416at2759"/>
<reference evidence="2 3" key="1">
    <citation type="journal article" date="2018" name="Mol. Plant">
        <title>The genome of Artemisia annua provides insight into the evolution of Asteraceae family and artemisinin biosynthesis.</title>
        <authorList>
            <person name="Shen Q."/>
            <person name="Zhang L."/>
            <person name="Liao Z."/>
            <person name="Wang S."/>
            <person name="Yan T."/>
            <person name="Shi P."/>
            <person name="Liu M."/>
            <person name="Fu X."/>
            <person name="Pan Q."/>
            <person name="Wang Y."/>
            <person name="Lv Z."/>
            <person name="Lu X."/>
            <person name="Zhang F."/>
            <person name="Jiang W."/>
            <person name="Ma Y."/>
            <person name="Chen M."/>
            <person name="Hao X."/>
            <person name="Li L."/>
            <person name="Tang Y."/>
            <person name="Lv G."/>
            <person name="Zhou Y."/>
            <person name="Sun X."/>
            <person name="Brodelius P.E."/>
            <person name="Rose J.K.C."/>
            <person name="Tang K."/>
        </authorList>
    </citation>
    <scope>NUCLEOTIDE SEQUENCE [LARGE SCALE GENOMIC DNA]</scope>
    <source>
        <strain evidence="3">cv. Huhao1</strain>
        <tissue evidence="2">Leaf</tissue>
    </source>
</reference>
<comment type="caution">
    <text evidence="2">The sequence shown here is derived from an EMBL/GenBank/DDBJ whole genome shotgun (WGS) entry which is preliminary data.</text>
</comment>